<organism evidence="2 3">
    <name type="scientific">Lichtheimia ornata</name>
    <dbReference type="NCBI Taxonomy" id="688661"/>
    <lineage>
        <taxon>Eukaryota</taxon>
        <taxon>Fungi</taxon>
        <taxon>Fungi incertae sedis</taxon>
        <taxon>Mucoromycota</taxon>
        <taxon>Mucoromycotina</taxon>
        <taxon>Mucoromycetes</taxon>
        <taxon>Mucorales</taxon>
        <taxon>Lichtheimiaceae</taxon>
        <taxon>Lichtheimia</taxon>
    </lineage>
</organism>
<evidence type="ECO:0000313" key="2">
    <source>
        <dbReference type="EMBL" id="KAJ8656276.1"/>
    </source>
</evidence>
<dbReference type="GeneID" id="83215477"/>
<dbReference type="SUPFAM" id="SSF81383">
    <property type="entry name" value="F-box domain"/>
    <property type="match status" value="1"/>
</dbReference>
<accession>A0AAD7V238</accession>
<evidence type="ECO:0000313" key="3">
    <source>
        <dbReference type="Proteomes" id="UP001234581"/>
    </source>
</evidence>
<dbReference type="EMBL" id="JARTCD010000041">
    <property type="protein sequence ID" value="KAJ8656276.1"/>
    <property type="molecule type" value="Genomic_DNA"/>
</dbReference>
<dbReference type="Pfam" id="PF12937">
    <property type="entry name" value="F-box-like"/>
    <property type="match status" value="1"/>
</dbReference>
<keyword evidence="3" id="KW-1185">Reference proteome</keyword>
<protein>
    <recommendedName>
        <fullName evidence="1">F-box domain-containing protein</fullName>
    </recommendedName>
</protein>
<name>A0AAD7V238_9FUNG</name>
<feature type="domain" description="F-box" evidence="1">
    <location>
        <begin position="3"/>
        <end position="48"/>
    </location>
</feature>
<dbReference type="InterPro" id="IPR001810">
    <property type="entry name" value="F-box_dom"/>
</dbReference>
<reference evidence="2 3" key="1">
    <citation type="submission" date="2023-03" db="EMBL/GenBank/DDBJ databases">
        <title>Genome sequence of Lichtheimia ornata CBS 291.66.</title>
        <authorList>
            <person name="Mohabir J.T."/>
            <person name="Shea T.P."/>
            <person name="Kurbessoian T."/>
            <person name="Berby B."/>
            <person name="Fontaine J."/>
            <person name="Livny J."/>
            <person name="Gnirke A."/>
            <person name="Stajich J.E."/>
            <person name="Cuomo C.A."/>
        </authorList>
    </citation>
    <scope>NUCLEOTIDE SEQUENCE [LARGE SCALE GENOMIC DNA]</scope>
    <source>
        <strain evidence="2">CBS 291.66</strain>
    </source>
</reference>
<dbReference type="Proteomes" id="UP001234581">
    <property type="component" value="Unassembled WGS sequence"/>
</dbReference>
<sequence length="297" mass="34093">MLLSLPDELLLHILNYYILQDKNHTALIPVARTCRGLCALTLDWALWSGPVNIIIPKSSSYTTKDLYGILEQSRCFKKKDWRTTHLTLAVEDTNACTFAAELLQQIIQRQQQPLTSMQVHVPCCIHPILLKQSYFCKEAITLRDAHDDHWSTTTTTTTTTSPIIIDHDTLPLSSTLKSLDVPTCSIDNWMRDHHRIFPQLEKLSARLTTEIDGKQLKRIFPCLKQLELHLEFADDVSLLRPLLTDKQLYPWLESLHVVCKDDLRLRLGQDEIEQVLRSLDGMSRLSIGWDMVVIDAL</sequence>
<dbReference type="InterPro" id="IPR036047">
    <property type="entry name" value="F-box-like_dom_sf"/>
</dbReference>
<comment type="caution">
    <text evidence="2">The sequence shown here is derived from an EMBL/GenBank/DDBJ whole genome shotgun (WGS) entry which is preliminary data.</text>
</comment>
<proteinExistence type="predicted"/>
<dbReference type="RefSeq" id="XP_058341189.1">
    <property type="nucleotide sequence ID" value="XM_058488077.1"/>
</dbReference>
<dbReference type="AlphaFoldDB" id="A0AAD7V238"/>
<evidence type="ECO:0000259" key="1">
    <source>
        <dbReference type="Pfam" id="PF12937"/>
    </source>
</evidence>
<gene>
    <name evidence="2" type="ORF">O0I10_008070</name>
</gene>